<accession>A0A450WIZ3</accession>
<dbReference type="GO" id="GO:0042597">
    <property type="term" value="C:periplasmic space"/>
    <property type="evidence" value="ECO:0007669"/>
    <property type="project" value="UniProtKB-SubCell"/>
</dbReference>
<keyword evidence="8" id="KW-0862">Zinc</keyword>
<evidence type="ECO:0000256" key="6">
    <source>
        <dbReference type="ARBA" id="ARBA00022729"/>
    </source>
</evidence>
<dbReference type="GO" id="GO:0006829">
    <property type="term" value="P:zinc ion transport"/>
    <property type="evidence" value="ECO:0007669"/>
    <property type="project" value="UniProtKB-KW"/>
</dbReference>
<protein>
    <recommendedName>
        <fullName evidence="3">High-affinity zinc uptake system protein ZnuA</fullName>
    </recommendedName>
</protein>
<dbReference type="PANTHER" id="PTHR42953">
    <property type="entry name" value="HIGH-AFFINITY ZINC UPTAKE SYSTEM PROTEIN ZNUA-RELATED"/>
    <property type="match status" value="1"/>
</dbReference>
<dbReference type="InterPro" id="IPR006127">
    <property type="entry name" value="ZnuA-like"/>
</dbReference>
<evidence type="ECO:0000313" key="14">
    <source>
        <dbReference type="EMBL" id="VFK17003.1"/>
    </source>
</evidence>
<dbReference type="PANTHER" id="PTHR42953:SF3">
    <property type="entry name" value="HIGH-AFFINITY ZINC UPTAKE SYSTEM PROTEIN ZNUA"/>
    <property type="match status" value="1"/>
</dbReference>
<dbReference type="AlphaFoldDB" id="A0A450WIZ3"/>
<comment type="function">
    <text evidence="12">Part of the ATP-binding cassette (ABC) transport system ZnuABC involved in zinc import. Binds zinc with high affinity and specificity and delivers it to the membrane permease for translocation into the cytoplasm.</text>
</comment>
<keyword evidence="5" id="KW-0479">Metal-binding</keyword>
<evidence type="ECO:0000256" key="2">
    <source>
        <dbReference type="ARBA" id="ARBA00011028"/>
    </source>
</evidence>
<dbReference type="Gene3D" id="3.40.50.1980">
    <property type="entry name" value="Nitrogenase molybdenum iron protein domain"/>
    <property type="match status" value="2"/>
</dbReference>
<keyword evidence="7" id="KW-0574">Periplasm</keyword>
<comment type="subcellular location">
    <subcellularLocation>
        <location evidence="1">Periplasm</location>
    </subcellularLocation>
</comment>
<dbReference type="CDD" id="cd01019">
    <property type="entry name" value="ZnuA"/>
    <property type="match status" value="1"/>
</dbReference>
<dbReference type="EMBL" id="CAADFN010000028">
    <property type="protein sequence ID" value="VFK17003.1"/>
    <property type="molecule type" value="Genomic_DNA"/>
</dbReference>
<keyword evidence="11" id="KW-1015">Disulfide bond</keyword>
<keyword evidence="6" id="KW-0732">Signal</keyword>
<comment type="similarity">
    <text evidence="2">Belongs to the bacterial solute-binding protein 9 family.</text>
</comment>
<gene>
    <name evidence="14" type="ORF">BECKLFY1418C_GA0070996_10289</name>
</gene>
<keyword evidence="4" id="KW-0813">Transport</keyword>
<evidence type="ECO:0000256" key="10">
    <source>
        <dbReference type="ARBA" id="ARBA00023065"/>
    </source>
</evidence>
<evidence type="ECO:0000256" key="5">
    <source>
        <dbReference type="ARBA" id="ARBA00022723"/>
    </source>
</evidence>
<evidence type="ECO:0000256" key="8">
    <source>
        <dbReference type="ARBA" id="ARBA00022833"/>
    </source>
</evidence>
<reference evidence="14" key="1">
    <citation type="submission" date="2019-02" db="EMBL/GenBank/DDBJ databases">
        <authorList>
            <person name="Gruber-Vodicka R. H."/>
            <person name="Seah K. B. B."/>
        </authorList>
    </citation>
    <scope>NUCLEOTIDE SEQUENCE</scope>
    <source>
        <strain evidence="14">BECK_BY7</strain>
    </source>
</reference>
<evidence type="ECO:0000256" key="13">
    <source>
        <dbReference type="SAM" id="MobiDB-lite"/>
    </source>
</evidence>
<keyword evidence="10" id="KW-0406">Ion transport</keyword>
<feature type="region of interest" description="Disordered" evidence="13">
    <location>
        <begin position="139"/>
        <end position="171"/>
    </location>
</feature>
<dbReference type="SUPFAM" id="SSF53807">
    <property type="entry name" value="Helical backbone' metal receptor"/>
    <property type="match status" value="1"/>
</dbReference>
<dbReference type="InterPro" id="IPR050492">
    <property type="entry name" value="Bact_metal-bind_prot9"/>
</dbReference>
<dbReference type="Pfam" id="PF01297">
    <property type="entry name" value="ZnuA"/>
    <property type="match status" value="1"/>
</dbReference>
<evidence type="ECO:0000256" key="9">
    <source>
        <dbReference type="ARBA" id="ARBA00022906"/>
    </source>
</evidence>
<evidence type="ECO:0000256" key="3">
    <source>
        <dbReference type="ARBA" id="ARBA00015915"/>
    </source>
</evidence>
<sequence length="351" mass="38700">MTLGKRLQSKYRMNTMPLSPSALAARCLLFALLLFIPWFTPRALAGEPPRVVASILPIHSLVSGVMHGVGRPSLIVKGYASPHTYRMRPSDMARLHDADLVFWIGDTLESFLRKPLSSLPETTRVISLLKAPGLALLGNRQGGPWQGPPSDPEPPHDHAHTHAPHVPPISESSPPFGYNPHIWLDPGNAARLVEAIASHLYRIDPDRGAHYQANSARLLRRIGALERTLEERLSLLRDTPYLVFHDAFPYLETRYGLHGAGAITTNPAVMPGARRIAELRAAIKRLRIRCIFREPQFDAGFIATLLEGTQVDIATLDPLGVGIPPGPDHWFRMMDSHARVMTACLSPDGVS</sequence>
<evidence type="ECO:0000256" key="1">
    <source>
        <dbReference type="ARBA" id="ARBA00004418"/>
    </source>
</evidence>
<evidence type="ECO:0000256" key="11">
    <source>
        <dbReference type="ARBA" id="ARBA00023157"/>
    </source>
</evidence>
<dbReference type="GO" id="GO:0046872">
    <property type="term" value="F:metal ion binding"/>
    <property type="evidence" value="ECO:0007669"/>
    <property type="project" value="UniProtKB-KW"/>
</dbReference>
<keyword evidence="9" id="KW-0864">Zinc transport</keyword>
<organism evidence="14">
    <name type="scientific">Candidatus Kentrum sp. LFY</name>
    <dbReference type="NCBI Taxonomy" id="2126342"/>
    <lineage>
        <taxon>Bacteria</taxon>
        <taxon>Pseudomonadati</taxon>
        <taxon>Pseudomonadota</taxon>
        <taxon>Gammaproteobacteria</taxon>
        <taxon>Candidatus Kentrum</taxon>
    </lineage>
</organism>
<dbReference type="InterPro" id="IPR035520">
    <property type="entry name" value="ZnuA"/>
</dbReference>
<evidence type="ECO:0000256" key="7">
    <source>
        <dbReference type="ARBA" id="ARBA00022764"/>
    </source>
</evidence>
<proteinExistence type="inferred from homology"/>
<name>A0A450WIZ3_9GAMM</name>
<evidence type="ECO:0000256" key="12">
    <source>
        <dbReference type="ARBA" id="ARBA00045516"/>
    </source>
</evidence>
<evidence type="ECO:0000256" key="4">
    <source>
        <dbReference type="ARBA" id="ARBA00022448"/>
    </source>
</evidence>